<evidence type="ECO:0008006" key="4">
    <source>
        <dbReference type="Google" id="ProtNLM"/>
    </source>
</evidence>
<dbReference type="Proteomes" id="UP001341840">
    <property type="component" value="Unassembled WGS sequence"/>
</dbReference>
<feature type="transmembrane region" description="Helical" evidence="1">
    <location>
        <begin position="116"/>
        <end position="135"/>
    </location>
</feature>
<feature type="transmembrane region" description="Helical" evidence="1">
    <location>
        <begin position="71"/>
        <end position="96"/>
    </location>
</feature>
<keyword evidence="1" id="KW-1133">Transmembrane helix</keyword>
<keyword evidence="1" id="KW-0472">Membrane</keyword>
<gene>
    <name evidence="2" type="ORF">PIB30_061391</name>
</gene>
<name>A0ABU6QML4_9FABA</name>
<sequence length="154" mass="16346">MKVMQNILVSETLNILTTPPESPRRSSLTGCRSVFVVGVASPYLTGRRPSQFAAQSLSSSLAVRRSLTAGFFIFGVASPFFTGRRSVFVVGVASLFLTGRRPSQFAAPSLSSSLAVHALSPFAGFSVFVVASPLLTGCRPSPFVRVSVHCCSSR</sequence>
<proteinExistence type="predicted"/>
<reference evidence="2 3" key="1">
    <citation type="journal article" date="2023" name="Plants (Basel)">
        <title>Bridging the Gap: Combining Genomics and Transcriptomics Approaches to Understand Stylosanthes scabra, an Orphan Legume from the Brazilian Caatinga.</title>
        <authorList>
            <person name="Ferreira-Neto J.R.C."/>
            <person name="da Silva M.D."/>
            <person name="Binneck E."/>
            <person name="de Melo N.F."/>
            <person name="da Silva R.H."/>
            <person name="de Melo A.L.T.M."/>
            <person name="Pandolfi V."/>
            <person name="Bustamante F.O."/>
            <person name="Brasileiro-Vidal A.C."/>
            <person name="Benko-Iseppon A.M."/>
        </authorList>
    </citation>
    <scope>NUCLEOTIDE SEQUENCE [LARGE SCALE GENOMIC DNA]</scope>
    <source>
        <tissue evidence="2">Leaves</tissue>
    </source>
</reference>
<evidence type="ECO:0000256" key="1">
    <source>
        <dbReference type="SAM" id="Phobius"/>
    </source>
</evidence>
<keyword evidence="1" id="KW-0812">Transmembrane</keyword>
<dbReference type="EMBL" id="JASCZI010000556">
    <property type="protein sequence ID" value="MED6112399.1"/>
    <property type="molecule type" value="Genomic_DNA"/>
</dbReference>
<keyword evidence="3" id="KW-1185">Reference proteome</keyword>
<evidence type="ECO:0000313" key="2">
    <source>
        <dbReference type="EMBL" id="MED6112399.1"/>
    </source>
</evidence>
<accession>A0ABU6QML4</accession>
<evidence type="ECO:0000313" key="3">
    <source>
        <dbReference type="Proteomes" id="UP001341840"/>
    </source>
</evidence>
<organism evidence="2 3">
    <name type="scientific">Stylosanthes scabra</name>
    <dbReference type="NCBI Taxonomy" id="79078"/>
    <lineage>
        <taxon>Eukaryota</taxon>
        <taxon>Viridiplantae</taxon>
        <taxon>Streptophyta</taxon>
        <taxon>Embryophyta</taxon>
        <taxon>Tracheophyta</taxon>
        <taxon>Spermatophyta</taxon>
        <taxon>Magnoliopsida</taxon>
        <taxon>eudicotyledons</taxon>
        <taxon>Gunneridae</taxon>
        <taxon>Pentapetalae</taxon>
        <taxon>rosids</taxon>
        <taxon>fabids</taxon>
        <taxon>Fabales</taxon>
        <taxon>Fabaceae</taxon>
        <taxon>Papilionoideae</taxon>
        <taxon>50 kb inversion clade</taxon>
        <taxon>dalbergioids sensu lato</taxon>
        <taxon>Dalbergieae</taxon>
        <taxon>Pterocarpus clade</taxon>
        <taxon>Stylosanthes</taxon>
    </lineage>
</organism>
<comment type="caution">
    <text evidence="2">The sequence shown here is derived from an EMBL/GenBank/DDBJ whole genome shotgun (WGS) entry which is preliminary data.</text>
</comment>
<protein>
    <recommendedName>
        <fullName evidence="4">Transmembrane protein</fullName>
    </recommendedName>
</protein>